<dbReference type="InterPro" id="IPR005648">
    <property type="entry name" value="FlgD"/>
</dbReference>
<evidence type="ECO:0000256" key="2">
    <source>
        <dbReference type="ARBA" id="ARBA00016013"/>
    </source>
</evidence>
<dbReference type="Proteomes" id="UP000553343">
    <property type="component" value="Unassembled WGS sequence"/>
</dbReference>
<sequence length="375" mass="39228">MSDNSSILSSLVNGYEAYDTEKTSKKSDAGSGTSLGSEEFLTLLVAQLENQNPLDPADTEQFTDQLAQFSQVEQLINVNDKIDEMMADAEGSDGNIDVNSFAGMTVTATVNSMTIDDGAVTSGFYEVDDSAEVIVYVYDADGTQVATLPQGEVEAGAYLVSWDGTDDAGNTLDDGEYSYVVMANSGKGYKEVTSYLSGTVEAISYQNGKGYLVVNGVLVNPDDVTTVSASSPSAASSSDSPSVIEYLGTTVSSSHPIVQVAAGEVQGDALGFNLTAASDVTVTIYNTNDEQVDTIDISAQETTTGENEVVWDGMTSSDELSADGLYYYTVTADTGTADMDISGEVSAITAVDGVQYLEIGDTGRLVSVSTITAVE</sequence>
<gene>
    <name evidence="7" type="ORF">HXW94_08935</name>
</gene>
<reference evidence="7 8" key="1">
    <citation type="submission" date="2020-06" db="EMBL/GenBank/DDBJ databases">
        <title>High-quality draft genome of sulfate reducer Desulfobacter latus type strain AcrS2 isolated from marine sediment.</title>
        <authorList>
            <person name="Hoppe M."/>
            <person name="Larsen C.K."/>
            <person name="Marshall I.P.G."/>
            <person name="Schramm A."/>
            <person name="Marietou A.G."/>
        </authorList>
    </citation>
    <scope>NUCLEOTIDE SEQUENCE [LARGE SCALE GENOMIC DNA]</scope>
    <source>
        <strain evidence="7 8">AcRS2</strain>
    </source>
</reference>
<evidence type="ECO:0000256" key="3">
    <source>
        <dbReference type="ARBA" id="ARBA00022795"/>
    </source>
</evidence>
<feature type="domain" description="FlgD/Vpr Ig-like" evidence="6">
    <location>
        <begin position="269"/>
        <end position="335"/>
    </location>
</feature>
<dbReference type="Pfam" id="PF13860">
    <property type="entry name" value="FlgD_ig"/>
    <property type="match status" value="2"/>
</dbReference>
<evidence type="ECO:0000256" key="1">
    <source>
        <dbReference type="ARBA" id="ARBA00010577"/>
    </source>
</evidence>
<name>A0A850TCI9_9BACT</name>
<dbReference type="Gene3D" id="2.60.40.4070">
    <property type="match status" value="2"/>
</dbReference>
<comment type="function">
    <text evidence="4 5">Required for flagellar hook formation. May act as a scaffolding protein.</text>
</comment>
<dbReference type="EMBL" id="JACADJ010000025">
    <property type="protein sequence ID" value="NWH05106.1"/>
    <property type="molecule type" value="Genomic_DNA"/>
</dbReference>
<feature type="domain" description="FlgD/Vpr Ig-like" evidence="6">
    <location>
        <begin position="113"/>
        <end position="186"/>
    </location>
</feature>
<comment type="caution">
    <text evidence="7">The sequence shown here is derived from an EMBL/GenBank/DDBJ whole genome shotgun (WGS) entry which is preliminary data.</text>
</comment>
<keyword evidence="7" id="KW-0966">Cell projection</keyword>
<organism evidence="7 8">
    <name type="scientific">Desulfobacter latus</name>
    <dbReference type="NCBI Taxonomy" id="2292"/>
    <lineage>
        <taxon>Bacteria</taxon>
        <taxon>Pseudomonadati</taxon>
        <taxon>Thermodesulfobacteriota</taxon>
        <taxon>Desulfobacteria</taxon>
        <taxon>Desulfobacterales</taxon>
        <taxon>Desulfobacteraceae</taxon>
        <taxon>Desulfobacter</taxon>
    </lineage>
</organism>
<protein>
    <recommendedName>
        <fullName evidence="2 5">Basal-body rod modification protein FlgD</fullName>
    </recommendedName>
</protein>
<dbReference type="Gene3D" id="2.30.30.910">
    <property type="match status" value="1"/>
</dbReference>
<keyword evidence="7" id="KW-0969">Cilium</keyword>
<dbReference type="GO" id="GO:0044781">
    <property type="term" value="P:bacterial-type flagellum organization"/>
    <property type="evidence" value="ECO:0007669"/>
    <property type="project" value="UniProtKB-UniRule"/>
</dbReference>
<evidence type="ECO:0000313" key="8">
    <source>
        <dbReference type="Proteomes" id="UP000553343"/>
    </source>
</evidence>
<evidence type="ECO:0000256" key="5">
    <source>
        <dbReference type="RuleBase" id="RU362076"/>
    </source>
</evidence>
<evidence type="ECO:0000313" key="7">
    <source>
        <dbReference type="EMBL" id="NWH05106.1"/>
    </source>
</evidence>
<accession>A0A850TCI9</accession>
<comment type="similarity">
    <text evidence="1 5">Belongs to the FlgD family.</text>
</comment>
<keyword evidence="7" id="KW-0282">Flagellum</keyword>
<keyword evidence="3 5" id="KW-1005">Bacterial flagellum biogenesis</keyword>
<dbReference type="Pfam" id="PF03963">
    <property type="entry name" value="FlgD"/>
    <property type="match status" value="1"/>
</dbReference>
<keyword evidence="8" id="KW-1185">Reference proteome</keyword>
<proteinExistence type="inferred from homology"/>
<dbReference type="RefSeq" id="WP_178366561.1">
    <property type="nucleotide sequence ID" value="NZ_JACADJ010000025.1"/>
</dbReference>
<dbReference type="InterPro" id="IPR025965">
    <property type="entry name" value="FlgD/Vpr_Ig-like"/>
</dbReference>
<evidence type="ECO:0000256" key="4">
    <source>
        <dbReference type="ARBA" id="ARBA00024746"/>
    </source>
</evidence>
<dbReference type="AlphaFoldDB" id="A0A850TCI9"/>
<evidence type="ECO:0000259" key="6">
    <source>
        <dbReference type="Pfam" id="PF13860"/>
    </source>
</evidence>